<protein>
    <submittedName>
        <fullName evidence="3">LPXTG-motif protein cell wall anchor domain protein</fullName>
    </submittedName>
</protein>
<gene>
    <name evidence="3" type="ORF">HMPREF3216_00178</name>
</gene>
<comment type="caution">
    <text evidence="3">The sequence shown here is derived from an EMBL/GenBank/DDBJ whole genome shotgun (WGS) entry which is preliminary data.</text>
</comment>
<evidence type="ECO:0000256" key="2">
    <source>
        <dbReference type="SAM" id="Phobius"/>
    </source>
</evidence>
<proteinExistence type="predicted"/>
<dbReference type="RefSeq" id="WP_196485410.1">
    <property type="nucleotide sequence ID" value="NZ_KQ956806.1"/>
</dbReference>
<evidence type="ECO:0000313" key="3">
    <source>
        <dbReference type="EMBL" id="KXA19141.1"/>
    </source>
</evidence>
<feature type="compositionally biased region" description="Polar residues" evidence="1">
    <location>
        <begin position="68"/>
        <end position="83"/>
    </location>
</feature>
<feature type="compositionally biased region" description="Low complexity" evidence="1">
    <location>
        <begin position="50"/>
        <end position="61"/>
    </location>
</feature>
<evidence type="ECO:0000256" key="1">
    <source>
        <dbReference type="SAM" id="MobiDB-lite"/>
    </source>
</evidence>
<evidence type="ECO:0000313" key="4">
    <source>
        <dbReference type="Proteomes" id="UP000070558"/>
    </source>
</evidence>
<dbReference type="Proteomes" id="UP000070558">
    <property type="component" value="Unassembled WGS sequence"/>
</dbReference>
<keyword evidence="2" id="KW-1133">Transmembrane helix</keyword>
<feature type="compositionally biased region" description="Gly residues" evidence="1">
    <location>
        <begin position="175"/>
        <end position="187"/>
    </location>
</feature>
<dbReference type="PATRIC" id="fig|2702.99.peg.176"/>
<keyword evidence="2" id="KW-0812">Transmembrane</keyword>
<reference evidence="3 4" key="1">
    <citation type="submission" date="2016-01" db="EMBL/GenBank/DDBJ databases">
        <authorList>
            <person name="Oliw E.H."/>
        </authorList>
    </citation>
    <scope>NUCLEOTIDE SEQUENCE [LARGE SCALE GENOMIC DNA]</scope>
    <source>
        <strain evidence="3 4">GED7760B</strain>
    </source>
</reference>
<feature type="compositionally biased region" description="Low complexity" evidence="1">
    <location>
        <begin position="188"/>
        <end position="215"/>
    </location>
</feature>
<feature type="non-terminal residue" evidence="3">
    <location>
        <position position="1"/>
    </location>
</feature>
<dbReference type="EMBL" id="LRQA01000012">
    <property type="protein sequence ID" value="KXA19141.1"/>
    <property type="molecule type" value="Genomic_DNA"/>
</dbReference>
<feature type="compositionally biased region" description="Low complexity" evidence="1">
    <location>
        <begin position="161"/>
        <end position="174"/>
    </location>
</feature>
<name>A0A133NS88_GARVA</name>
<sequence length="271" mass="27145">NKWKIDGNTPEGVSVDETNGKVTIPANKIKDNTDVTAIDKKGDNTSDKATGTTGTNPTTPETKPDAPTVNTPANGDDQGSATITPADGTDTLEITYTPEGDNTNPTKLTVKKGTDNKWKIDGNTPEGVSVDETNGKVTIPAKEVKDGSSVTAKNSKNGTESDNATGNAGNNDGNSGSGTGSGTGSGSDSGNSTSNNGGSASGSTTGGSSSTDSGAQDSTNESTKSGNEAPAKHSSQLVKTGAEVERAGLISAMIGVLGAAAAFFSRKKNRE</sequence>
<accession>A0A133NS88</accession>
<organism evidence="3 4">
    <name type="scientific">Gardnerella vaginalis</name>
    <dbReference type="NCBI Taxonomy" id="2702"/>
    <lineage>
        <taxon>Bacteria</taxon>
        <taxon>Bacillati</taxon>
        <taxon>Actinomycetota</taxon>
        <taxon>Actinomycetes</taxon>
        <taxon>Bifidobacteriales</taxon>
        <taxon>Bifidobacteriaceae</taxon>
        <taxon>Gardnerella</taxon>
    </lineage>
</organism>
<feature type="region of interest" description="Disordered" evidence="1">
    <location>
        <begin position="26"/>
        <end position="239"/>
    </location>
</feature>
<keyword evidence="2" id="KW-0472">Membrane</keyword>
<feature type="compositionally biased region" description="Basic and acidic residues" evidence="1">
    <location>
        <begin position="28"/>
        <end position="46"/>
    </location>
</feature>
<feature type="compositionally biased region" description="Polar residues" evidence="1">
    <location>
        <begin position="216"/>
        <end position="226"/>
    </location>
</feature>
<feature type="compositionally biased region" description="Polar residues" evidence="1">
    <location>
        <begin position="148"/>
        <end position="160"/>
    </location>
</feature>
<dbReference type="AlphaFoldDB" id="A0A133NS88"/>
<feature type="region of interest" description="Disordered" evidence="1">
    <location>
        <begin position="1"/>
        <end position="20"/>
    </location>
</feature>
<feature type="transmembrane region" description="Helical" evidence="2">
    <location>
        <begin position="247"/>
        <end position="265"/>
    </location>
</feature>